<proteinExistence type="predicted"/>
<sequence length="250" mass="27285">MDVPLCTSPEDPLYQKYVSLVKTNIRDIYADRPARKGKSSHLWPGPATSTPITLDMFGDLLPTSGPVAAAAERERVLGTYSVKPGTVLFDRTLWTRNAAGERVDFLGETAACDLLLVMGTSLSGLTIDIIAHAAGQLGKPRIVFDMTDAPVRSMQQQSSWSAGRDVHLQSPLDVSVLEILSAMGWLQQLVDFLPHICLRSLLALQQFVRAKGTEADGSALNEAVEAAIDIERKREKHFYGDEPADEPAQL</sequence>
<evidence type="ECO:0000313" key="2">
    <source>
        <dbReference type="Proteomes" id="UP000037460"/>
    </source>
</evidence>
<comment type="caution">
    <text evidence="1">The sequence shown here is derived from an EMBL/GenBank/DDBJ whole genome shotgun (WGS) entry which is preliminary data.</text>
</comment>
<protein>
    <submittedName>
        <fullName evidence="1">Uncharacterized protein</fullName>
    </submittedName>
</protein>
<dbReference type="EMBL" id="JWZX01003396">
    <property type="protein sequence ID" value="KOO21015.1"/>
    <property type="molecule type" value="Genomic_DNA"/>
</dbReference>
<gene>
    <name evidence="1" type="ORF">Ctob_002059</name>
</gene>
<reference evidence="2" key="1">
    <citation type="journal article" date="2015" name="PLoS Genet.">
        <title>Genome Sequence and Transcriptome Analyses of Chrysochromulina tobin: Metabolic Tools for Enhanced Algal Fitness in the Prominent Order Prymnesiales (Haptophyceae).</title>
        <authorList>
            <person name="Hovde B.T."/>
            <person name="Deodato C.R."/>
            <person name="Hunsperger H.M."/>
            <person name="Ryken S.A."/>
            <person name="Yost W."/>
            <person name="Jha R.K."/>
            <person name="Patterson J."/>
            <person name="Monnat R.J. Jr."/>
            <person name="Barlow S.B."/>
            <person name="Starkenburg S.R."/>
            <person name="Cattolico R.A."/>
        </authorList>
    </citation>
    <scope>NUCLEOTIDE SEQUENCE</scope>
    <source>
        <strain evidence="2">CCMP291</strain>
    </source>
</reference>
<organism evidence="1 2">
    <name type="scientific">Chrysochromulina tobinii</name>
    <dbReference type="NCBI Taxonomy" id="1460289"/>
    <lineage>
        <taxon>Eukaryota</taxon>
        <taxon>Haptista</taxon>
        <taxon>Haptophyta</taxon>
        <taxon>Prymnesiophyceae</taxon>
        <taxon>Prymnesiales</taxon>
        <taxon>Chrysochromulinaceae</taxon>
        <taxon>Chrysochromulina</taxon>
    </lineage>
</organism>
<dbReference type="AlphaFoldDB" id="A0A0M0J3C2"/>
<keyword evidence="2" id="KW-1185">Reference proteome</keyword>
<dbReference type="Proteomes" id="UP000037460">
    <property type="component" value="Unassembled WGS sequence"/>
</dbReference>
<dbReference type="SUPFAM" id="SSF52467">
    <property type="entry name" value="DHS-like NAD/FAD-binding domain"/>
    <property type="match status" value="1"/>
</dbReference>
<accession>A0A0M0J3C2</accession>
<evidence type="ECO:0000313" key="1">
    <source>
        <dbReference type="EMBL" id="KOO21015.1"/>
    </source>
</evidence>
<name>A0A0M0J3C2_9EUKA</name>
<dbReference type="Gene3D" id="3.40.50.1220">
    <property type="entry name" value="TPP-binding domain"/>
    <property type="match status" value="1"/>
</dbReference>
<dbReference type="InterPro" id="IPR029035">
    <property type="entry name" value="DHS-like_NAD/FAD-binding_dom"/>
</dbReference>